<dbReference type="Proteomes" id="UP000823775">
    <property type="component" value="Unassembled WGS sequence"/>
</dbReference>
<evidence type="ECO:0000313" key="1">
    <source>
        <dbReference type="EMBL" id="MCE0482246.1"/>
    </source>
</evidence>
<protein>
    <recommendedName>
        <fullName evidence="3">Secreted protein</fullName>
    </recommendedName>
</protein>
<evidence type="ECO:0000313" key="2">
    <source>
        <dbReference type="Proteomes" id="UP000823775"/>
    </source>
</evidence>
<proteinExistence type="predicted"/>
<feature type="non-terminal residue" evidence="1">
    <location>
        <position position="87"/>
    </location>
</feature>
<gene>
    <name evidence="1" type="ORF">HAX54_040828</name>
</gene>
<accession>A0ABS8VN62</accession>
<evidence type="ECO:0008006" key="3">
    <source>
        <dbReference type="Google" id="ProtNLM"/>
    </source>
</evidence>
<reference evidence="1 2" key="1">
    <citation type="journal article" date="2021" name="BMC Genomics">
        <title>Datura genome reveals duplications of psychoactive alkaloid biosynthetic genes and high mutation rate following tissue culture.</title>
        <authorList>
            <person name="Rajewski A."/>
            <person name="Carter-House D."/>
            <person name="Stajich J."/>
            <person name="Litt A."/>
        </authorList>
    </citation>
    <scope>NUCLEOTIDE SEQUENCE [LARGE SCALE GENOMIC DNA]</scope>
    <source>
        <strain evidence="1">AR-01</strain>
    </source>
</reference>
<name>A0ABS8VN62_DATST</name>
<dbReference type="EMBL" id="JACEIK010005815">
    <property type="protein sequence ID" value="MCE0482246.1"/>
    <property type="molecule type" value="Genomic_DNA"/>
</dbReference>
<organism evidence="1 2">
    <name type="scientific">Datura stramonium</name>
    <name type="common">Jimsonweed</name>
    <name type="synonym">Common thornapple</name>
    <dbReference type="NCBI Taxonomy" id="4076"/>
    <lineage>
        <taxon>Eukaryota</taxon>
        <taxon>Viridiplantae</taxon>
        <taxon>Streptophyta</taxon>
        <taxon>Embryophyta</taxon>
        <taxon>Tracheophyta</taxon>
        <taxon>Spermatophyta</taxon>
        <taxon>Magnoliopsida</taxon>
        <taxon>eudicotyledons</taxon>
        <taxon>Gunneridae</taxon>
        <taxon>Pentapetalae</taxon>
        <taxon>asterids</taxon>
        <taxon>lamiids</taxon>
        <taxon>Solanales</taxon>
        <taxon>Solanaceae</taxon>
        <taxon>Solanoideae</taxon>
        <taxon>Datureae</taxon>
        <taxon>Datura</taxon>
    </lineage>
</organism>
<keyword evidence="2" id="KW-1185">Reference proteome</keyword>
<comment type="caution">
    <text evidence="1">The sequence shown here is derived from an EMBL/GenBank/DDBJ whole genome shotgun (WGS) entry which is preliminary data.</text>
</comment>
<sequence>MVGFLVVSVRAGWFGFCSRWSPPPGMDDNNERKKERRCGGSGGAAWLGRETYINGGFSGDGLPRRRQCQRGRVSLVVWRMRFTRGYR</sequence>